<protein>
    <recommendedName>
        <fullName evidence="3">Reverse transcriptase domain-containing protein</fullName>
    </recommendedName>
</protein>
<keyword evidence="2" id="KW-1185">Reference proteome</keyword>
<accession>A0A3M0KGN2</accession>
<evidence type="ECO:0000313" key="2">
    <source>
        <dbReference type="Proteomes" id="UP000269221"/>
    </source>
</evidence>
<proteinExistence type="predicted"/>
<gene>
    <name evidence="1" type="ORF">DUI87_11875</name>
</gene>
<sequence>MQLGPGTSGVPQGAVLGPALLNIFIDDLDEGIESLTSEFADDTKPGVCVDLLEAPAAWEGLYQELTAARSKAEVVSRAKYGKKSES</sequence>
<dbReference type="Proteomes" id="UP000269221">
    <property type="component" value="Unassembled WGS sequence"/>
</dbReference>
<dbReference type="AlphaFoldDB" id="A0A3M0KGN2"/>
<name>A0A3M0KGN2_HIRRU</name>
<comment type="caution">
    <text evidence="1">The sequence shown here is derived from an EMBL/GenBank/DDBJ whole genome shotgun (WGS) entry which is preliminary data.</text>
</comment>
<reference evidence="1 2" key="1">
    <citation type="submission" date="2018-07" db="EMBL/GenBank/DDBJ databases">
        <title>A high quality draft genome assembly of the barn swallow (H. rustica rustica).</title>
        <authorList>
            <person name="Formenti G."/>
            <person name="Chiara M."/>
            <person name="Poveda L."/>
            <person name="Francoijs K.-J."/>
            <person name="Bonisoli-Alquati A."/>
            <person name="Canova L."/>
            <person name="Gianfranceschi L."/>
            <person name="Horner D.S."/>
            <person name="Saino N."/>
        </authorList>
    </citation>
    <scope>NUCLEOTIDE SEQUENCE [LARGE SCALE GENOMIC DNA]</scope>
    <source>
        <strain evidence="1">Chelidonia</strain>
        <tissue evidence="1">Blood</tissue>
    </source>
</reference>
<organism evidence="1 2">
    <name type="scientific">Hirundo rustica rustica</name>
    <dbReference type="NCBI Taxonomy" id="333673"/>
    <lineage>
        <taxon>Eukaryota</taxon>
        <taxon>Metazoa</taxon>
        <taxon>Chordata</taxon>
        <taxon>Craniata</taxon>
        <taxon>Vertebrata</taxon>
        <taxon>Euteleostomi</taxon>
        <taxon>Archelosauria</taxon>
        <taxon>Archosauria</taxon>
        <taxon>Dinosauria</taxon>
        <taxon>Saurischia</taxon>
        <taxon>Theropoda</taxon>
        <taxon>Coelurosauria</taxon>
        <taxon>Aves</taxon>
        <taxon>Neognathae</taxon>
        <taxon>Neoaves</taxon>
        <taxon>Telluraves</taxon>
        <taxon>Australaves</taxon>
        <taxon>Passeriformes</taxon>
        <taxon>Sylvioidea</taxon>
        <taxon>Hirundinidae</taxon>
        <taxon>Hirundo</taxon>
    </lineage>
</organism>
<dbReference type="EMBL" id="QRBI01000108">
    <property type="protein sequence ID" value="RMC11751.1"/>
    <property type="molecule type" value="Genomic_DNA"/>
</dbReference>
<dbReference type="OrthoDB" id="416454at2759"/>
<evidence type="ECO:0000313" key="1">
    <source>
        <dbReference type="EMBL" id="RMC11751.1"/>
    </source>
</evidence>
<evidence type="ECO:0008006" key="3">
    <source>
        <dbReference type="Google" id="ProtNLM"/>
    </source>
</evidence>